<reference evidence="7" key="1">
    <citation type="submission" date="2024-01" db="EMBL/GenBank/DDBJ databases">
        <authorList>
            <person name="Webb A."/>
        </authorList>
    </citation>
    <scope>NUCLEOTIDE SEQUENCE</scope>
    <source>
        <strain evidence="7">Pm1</strain>
    </source>
</reference>
<comment type="caution">
    <text evidence="7">The sequence shown here is derived from an EMBL/GenBank/DDBJ whole genome shotgun (WGS) entry which is preliminary data.</text>
</comment>
<dbReference type="PRINTS" id="PR00320">
    <property type="entry name" value="GPROTEINBRPT"/>
</dbReference>
<protein>
    <submittedName>
        <fullName evidence="7">Uncharacterized protein</fullName>
    </submittedName>
</protein>
<dbReference type="GO" id="GO:0003730">
    <property type="term" value="F:mRNA 3'-UTR binding"/>
    <property type="evidence" value="ECO:0007669"/>
    <property type="project" value="TreeGrafter"/>
</dbReference>
<dbReference type="InterPro" id="IPR052640">
    <property type="entry name" value="Gemin-5"/>
</dbReference>
<dbReference type="InterPro" id="IPR001680">
    <property type="entry name" value="WD40_rpt"/>
</dbReference>
<gene>
    <name evidence="7" type="ORF">PM001_LOCUS5577</name>
</gene>
<dbReference type="PROSITE" id="PS50082">
    <property type="entry name" value="WD_REPEATS_2"/>
    <property type="match status" value="3"/>
</dbReference>
<organism evidence="7 8">
    <name type="scientific">Peronospora matthiolae</name>
    <dbReference type="NCBI Taxonomy" id="2874970"/>
    <lineage>
        <taxon>Eukaryota</taxon>
        <taxon>Sar</taxon>
        <taxon>Stramenopiles</taxon>
        <taxon>Oomycota</taxon>
        <taxon>Peronosporomycetes</taxon>
        <taxon>Peronosporales</taxon>
        <taxon>Peronosporaceae</taxon>
        <taxon>Peronospora</taxon>
    </lineage>
</organism>
<dbReference type="PANTHER" id="PTHR46362:SF1">
    <property type="entry name" value="GEM-ASSOCIATED PROTEIN 5"/>
    <property type="match status" value="1"/>
</dbReference>
<dbReference type="InterPro" id="IPR056432">
    <property type="entry name" value="Beta-prop_GEMI5_1st"/>
</dbReference>
<dbReference type="Pfam" id="PF23770">
    <property type="entry name" value="Beta-prop_RIG_1st"/>
    <property type="match status" value="1"/>
</dbReference>
<evidence type="ECO:0000256" key="2">
    <source>
        <dbReference type="ARBA" id="ARBA00022737"/>
    </source>
</evidence>
<evidence type="ECO:0000256" key="3">
    <source>
        <dbReference type="PROSITE-ProRule" id="PRU00221"/>
    </source>
</evidence>
<dbReference type="PROSITE" id="PS50294">
    <property type="entry name" value="WD_REPEATS_REGION"/>
    <property type="match status" value="2"/>
</dbReference>
<dbReference type="InterPro" id="IPR056421">
    <property type="entry name" value="TPR_GEMI5"/>
</dbReference>
<evidence type="ECO:0000259" key="5">
    <source>
        <dbReference type="Pfam" id="PF23770"/>
    </source>
</evidence>
<feature type="region of interest" description="Disordered" evidence="4">
    <location>
        <begin position="1"/>
        <end position="32"/>
    </location>
</feature>
<feature type="domain" description="Gem-associated protein 5 TPR" evidence="6">
    <location>
        <begin position="932"/>
        <end position="1112"/>
    </location>
</feature>
<feature type="domain" description="Gem-associated protein 5 first beta-propeller" evidence="5">
    <location>
        <begin position="127"/>
        <end position="249"/>
    </location>
</feature>
<feature type="repeat" description="WD" evidence="3">
    <location>
        <begin position="777"/>
        <end position="810"/>
    </location>
</feature>
<dbReference type="InterPro" id="IPR020472">
    <property type="entry name" value="WD40_PAC1"/>
</dbReference>
<dbReference type="PANTHER" id="PTHR46362">
    <property type="entry name" value="GEM-ASSOCIATED PROTEIN 5"/>
    <property type="match status" value="1"/>
</dbReference>
<dbReference type="InterPro" id="IPR011047">
    <property type="entry name" value="Quinoprotein_ADH-like_sf"/>
</dbReference>
<dbReference type="InterPro" id="IPR019775">
    <property type="entry name" value="WD40_repeat_CS"/>
</dbReference>
<dbReference type="EMBL" id="CAKLBY020000046">
    <property type="protein sequence ID" value="CAK7917342.1"/>
    <property type="molecule type" value="Genomic_DNA"/>
</dbReference>
<dbReference type="Gene3D" id="2.130.10.10">
    <property type="entry name" value="YVTN repeat-like/Quinoprotein amine dehydrogenase"/>
    <property type="match status" value="2"/>
</dbReference>
<keyword evidence="1 3" id="KW-0853">WD repeat</keyword>
<dbReference type="Pfam" id="PF23774">
    <property type="entry name" value="TPR_GEMI5"/>
    <property type="match status" value="1"/>
</dbReference>
<sequence length="1564" mass="172078">MASRTATRAQKDDVGAQDAAAKRWKEHPVSGTTHTRLLPPSANWYCSKICDWSDSDVFGLLFAFGAKNSLFLYRVESSTRTDGSAVEGSGVQVSFFAHLVRGKRDRRVTSVQFLMDTTEELRLVCGGEEGSVQIWDVASLTLIEQHRKHKAEVMAIASSAALDANFVVAGDRQGRISAWKRDVGKVSMFMPISGDAVHSMAMSPHDKSLVAVGYRSGRLCLVDVDKGIVRHHLAGHDQEVQCVAWKPTVGIRHVIEEEKKVTDGVLSSYEQEVWLASSSRDKTIKVWKVFLSAAEEPGLDQVLRLPTGKQGMSFSQTKQIWLPIAWSLSCPQNPAVKHKLWSGSFDGSLFCWEWNASETNTQEKKGNSRWTPCKPVVVKGGHSRMLFSIEMVAPLYSALGQSRPVFMLTVSLDRELRLWNENACLESPAAATCVERMTGLGGHAYSVSYNAATGIVAAGVGDQTIRLWNVGTESASSSSGYECDLLWKGLQSKITRVQWHPFQQSLLAYGMDDGRIGIYNVQAKTYSYFRTKHDHEVIQLQWIIQKPKKTGAVNDVESVFLASIRQLEAAQVEGQSLEEALTIQEDQSGKLLDGDESKITLWSCDIRGAILESDVDNVGRKSREVALNSTAFDWDEQFGQVAIGQADGVVKVMDCNDIANGKGIATRCFHEHLEPVTCLSWGNGLGGALLASGDQDGKIFIYSCQRSSVSQVSATAVANSDEYVHEASLLGTLTGHLNKISNLRWCVNEGQSFLASSSADGTVQVWNPVSLQRRAVFSHHVGRVLSLEWVSPYMLITGGEDQTLRIWDYRDQPKDTLPKLRKHDKVRQPQEVEALPCSPFADRAAVEACRADTAGHKMSQQPYLTDKCNSQGLADVPTRKMTTGVFHSEKKLTSAEIALACRIVSGVKQGESCRRVTDGTDTPTNTFLAHTNRVALRCFFDSETARFREEQEWESLANTLLLQGRVADALRIVAKANALTPTWLSYAPAAGMDVWREMTSVYAHELAVQGDRKAAAFHFLSIAKVRSAVACLVSGDAYEEALALIRSKLGPGDPLLHDTLWKYADFLTKRGRHGKAALALLNIGSIKAKSRAARTLVNSGDMTCIGAALDVLLGAVECQTESGGLCDTDRENDVTHFAFPGSFFISIAGQALVESRFDIAETAGQLLQSSLVGGLSPASHRLTACLLGIVRIMHQHRLAYYVPAEADETATGHLTDDLLQFDAPQCVREFFGFLTRSRADITDDEDRLSDQLINAHTFPELLKGTRTRHWFANRADHFWLQILSVCRKCGYWFDVGGKSRVQEAQEVLIEASCFSEIETAVAKLARKPGDDMNVWSLPLCQKLLRFVVEAISTSFIGALEHMREMFSFLTQGEIATPSSNASSASQGCQDYFTGGVRLDVMTLLYPRGLVSPKDLPQCGEIVEGQLDALIILSSVFLSRCRLLLQATPLLDNVTAIDEKNVGSLVPPVLHQLRVWFLHDEATAPLGRHVLDAETRLQLQALLDEVFVAVCGHTSSREKDKGCCADEQQAGLNQGDACLLRKQTLLDDIDDIKQRLTSNEDSGEQ</sequence>
<dbReference type="GO" id="GO:0032797">
    <property type="term" value="C:SMN complex"/>
    <property type="evidence" value="ECO:0007669"/>
    <property type="project" value="TreeGrafter"/>
</dbReference>
<evidence type="ECO:0000256" key="1">
    <source>
        <dbReference type="ARBA" id="ARBA00022574"/>
    </source>
</evidence>
<name>A0AAV1TG37_9STRA</name>
<dbReference type="SUPFAM" id="SSF50978">
    <property type="entry name" value="WD40 repeat-like"/>
    <property type="match status" value="1"/>
</dbReference>
<dbReference type="SUPFAM" id="SSF50998">
    <property type="entry name" value="Quinoprotein alcohol dehydrogenase-like"/>
    <property type="match status" value="1"/>
</dbReference>
<evidence type="ECO:0000256" key="4">
    <source>
        <dbReference type="SAM" id="MobiDB-lite"/>
    </source>
</evidence>
<dbReference type="InterPro" id="IPR036322">
    <property type="entry name" value="WD40_repeat_dom_sf"/>
</dbReference>
<feature type="compositionally biased region" description="Basic and acidic residues" evidence="4">
    <location>
        <begin position="9"/>
        <end position="28"/>
    </location>
</feature>
<dbReference type="PROSITE" id="PS00678">
    <property type="entry name" value="WD_REPEATS_1"/>
    <property type="match status" value="1"/>
</dbReference>
<dbReference type="GO" id="GO:0005634">
    <property type="term" value="C:nucleus"/>
    <property type="evidence" value="ECO:0007669"/>
    <property type="project" value="TreeGrafter"/>
</dbReference>
<evidence type="ECO:0000313" key="7">
    <source>
        <dbReference type="EMBL" id="CAK7917342.1"/>
    </source>
</evidence>
<feature type="repeat" description="WD" evidence="3">
    <location>
        <begin position="437"/>
        <end position="478"/>
    </location>
</feature>
<evidence type="ECO:0000259" key="6">
    <source>
        <dbReference type="Pfam" id="PF23774"/>
    </source>
</evidence>
<accession>A0AAV1TG37</accession>
<dbReference type="Proteomes" id="UP001162060">
    <property type="component" value="Unassembled WGS sequence"/>
</dbReference>
<proteinExistence type="predicted"/>
<dbReference type="GO" id="GO:0000387">
    <property type="term" value="P:spliceosomal snRNP assembly"/>
    <property type="evidence" value="ECO:0007669"/>
    <property type="project" value="TreeGrafter"/>
</dbReference>
<keyword evidence="2" id="KW-0677">Repeat</keyword>
<feature type="repeat" description="WD" evidence="3">
    <location>
        <begin position="733"/>
        <end position="767"/>
    </location>
</feature>
<dbReference type="SMART" id="SM00320">
    <property type="entry name" value="WD40"/>
    <property type="match status" value="11"/>
</dbReference>
<evidence type="ECO:0000313" key="8">
    <source>
        <dbReference type="Proteomes" id="UP001162060"/>
    </source>
</evidence>
<dbReference type="InterPro" id="IPR015943">
    <property type="entry name" value="WD40/YVTN_repeat-like_dom_sf"/>
</dbReference>
<dbReference type="Pfam" id="PF00400">
    <property type="entry name" value="WD40"/>
    <property type="match status" value="4"/>
</dbReference>